<proteinExistence type="predicted"/>
<feature type="transmembrane region" description="Helical" evidence="8">
    <location>
        <begin position="879"/>
        <end position="904"/>
    </location>
</feature>
<feature type="region of interest" description="Disordered" evidence="7">
    <location>
        <begin position="942"/>
        <end position="987"/>
    </location>
</feature>
<reference evidence="10 11" key="1">
    <citation type="submission" date="2023-03" db="EMBL/GenBank/DDBJ databases">
        <title>Mating type loci evolution in Malassezia.</title>
        <authorList>
            <person name="Coelho M.A."/>
        </authorList>
    </citation>
    <scope>NUCLEOTIDE SEQUENCE [LARGE SCALE GENOMIC DNA]</scope>
    <source>
        <strain evidence="10 11">CBS 9725</strain>
    </source>
</reference>
<comment type="subcellular location">
    <subcellularLocation>
        <location evidence="1">Nucleus</location>
    </subcellularLocation>
</comment>
<dbReference type="Gene3D" id="1.10.10.790">
    <property type="entry name" value="Surp module"/>
    <property type="match status" value="2"/>
</dbReference>
<keyword evidence="8" id="KW-1133">Transmembrane helix</keyword>
<evidence type="ECO:0000256" key="3">
    <source>
        <dbReference type="ARBA" id="ARBA00022728"/>
    </source>
</evidence>
<feature type="compositionally biased region" description="Basic and acidic residues" evidence="7">
    <location>
        <begin position="349"/>
        <end position="362"/>
    </location>
</feature>
<dbReference type="InterPro" id="IPR022030">
    <property type="entry name" value="SF3A1_dom"/>
</dbReference>
<evidence type="ECO:0000256" key="1">
    <source>
        <dbReference type="ARBA" id="ARBA00004123"/>
    </source>
</evidence>
<dbReference type="AlphaFoldDB" id="A0AAJ5YWF4"/>
<feature type="compositionally biased region" description="Basic and acidic residues" evidence="7">
    <location>
        <begin position="24"/>
        <end position="34"/>
    </location>
</feature>
<dbReference type="Proteomes" id="UP001219567">
    <property type="component" value="Chromosome 7"/>
</dbReference>
<name>A0AAJ5YWF4_9BASI</name>
<evidence type="ECO:0000256" key="5">
    <source>
        <dbReference type="ARBA" id="ARBA00023187"/>
    </source>
</evidence>
<dbReference type="InterPro" id="IPR035967">
    <property type="entry name" value="SWAP/Surp_sf"/>
</dbReference>
<dbReference type="Pfam" id="PF12230">
    <property type="entry name" value="PRP21_like_P"/>
    <property type="match status" value="1"/>
</dbReference>
<evidence type="ECO:0000256" key="2">
    <source>
        <dbReference type="ARBA" id="ARBA00022664"/>
    </source>
</evidence>
<feature type="compositionally biased region" description="Basic residues" evidence="7">
    <location>
        <begin position="944"/>
        <end position="954"/>
    </location>
</feature>
<feature type="transmembrane region" description="Helical" evidence="8">
    <location>
        <begin position="745"/>
        <end position="768"/>
    </location>
</feature>
<dbReference type="GO" id="GO:0000381">
    <property type="term" value="P:regulation of alternative mRNA splicing, via spliceosome"/>
    <property type="evidence" value="ECO:0007669"/>
    <property type="project" value="TreeGrafter"/>
</dbReference>
<dbReference type="GO" id="GO:0005686">
    <property type="term" value="C:U2 snRNP"/>
    <property type="evidence" value="ECO:0007669"/>
    <property type="project" value="TreeGrafter"/>
</dbReference>
<keyword evidence="8" id="KW-0812">Transmembrane</keyword>
<feature type="compositionally biased region" description="Low complexity" evidence="7">
    <location>
        <begin position="382"/>
        <end position="393"/>
    </location>
</feature>
<dbReference type="PANTHER" id="PTHR15316:SF1">
    <property type="entry name" value="SPLICING FACTOR 3A SUBUNIT 1"/>
    <property type="match status" value="1"/>
</dbReference>
<feature type="domain" description="SURP motif" evidence="9">
    <location>
        <begin position="47"/>
        <end position="89"/>
    </location>
</feature>
<feature type="region of interest" description="Disordered" evidence="7">
    <location>
        <begin position="1"/>
        <end position="34"/>
    </location>
</feature>
<dbReference type="PROSITE" id="PS50128">
    <property type="entry name" value="SURP"/>
    <property type="match status" value="2"/>
</dbReference>
<organism evidence="10 11">
    <name type="scientific">Malassezia yamatoensis</name>
    <dbReference type="NCBI Taxonomy" id="253288"/>
    <lineage>
        <taxon>Eukaryota</taxon>
        <taxon>Fungi</taxon>
        <taxon>Dikarya</taxon>
        <taxon>Basidiomycota</taxon>
        <taxon>Ustilaginomycotina</taxon>
        <taxon>Malasseziomycetes</taxon>
        <taxon>Malasseziales</taxon>
        <taxon>Malasseziaceae</taxon>
        <taxon>Malassezia</taxon>
    </lineage>
</organism>
<feature type="transmembrane region" description="Helical" evidence="8">
    <location>
        <begin position="713"/>
        <end position="733"/>
    </location>
</feature>
<dbReference type="SUPFAM" id="SSF109905">
    <property type="entry name" value="Surp module (SWAP domain)"/>
    <property type="match status" value="2"/>
</dbReference>
<dbReference type="InterPro" id="IPR045146">
    <property type="entry name" value="SF3A1"/>
</dbReference>
<dbReference type="FunFam" id="1.10.10.790:FF:000002">
    <property type="entry name" value="Splicing factor 3A subunit 1"/>
    <property type="match status" value="1"/>
</dbReference>
<keyword evidence="11" id="KW-1185">Reference proteome</keyword>
<feature type="region of interest" description="Disordered" evidence="7">
    <location>
        <begin position="454"/>
        <end position="474"/>
    </location>
</feature>
<feature type="compositionally biased region" description="Polar residues" evidence="7">
    <location>
        <begin position="955"/>
        <end position="987"/>
    </location>
</feature>
<evidence type="ECO:0000256" key="8">
    <source>
        <dbReference type="SAM" id="Phobius"/>
    </source>
</evidence>
<feature type="compositionally biased region" description="Basic and acidic residues" evidence="7">
    <location>
        <begin position="454"/>
        <end position="464"/>
    </location>
</feature>
<accession>A0AAJ5YWF4</accession>
<protein>
    <submittedName>
        <fullName evidence="10">SF3a splicing factor complex subunit</fullName>
    </submittedName>
</protein>
<keyword evidence="4" id="KW-0677">Repeat</keyword>
<dbReference type="EMBL" id="CP119949">
    <property type="protein sequence ID" value="WFD00997.1"/>
    <property type="molecule type" value="Genomic_DNA"/>
</dbReference>
<feature type="transmembrane region" description="Helical" evidence="8">
    <location>
        <begin position="841"/>
        <end position="859"/>
    </location>
</feature>
<keyword evidence="5" id="KW-0508">mRNA splicing</keyword>
<dbReference type="FunFam" id="1.10.10.790:FF:000001">
    <property type="entry name" value="Splicing factor 3a, subunit 1"/>
    <property type="match status" value="1"/>
</dbReference>
<keyword evidence="2" id="KW-0507">mRNA processing</keyword>
<sequence length="1048" mass="116937">MATSKMQLPAPKQEASSELVEISNEAKEANRFDSSEVIYPPPDLRVIIDKTASFVARVGPRFEAKIREQERGNPKFAFLNEGDPYYAYYRVQSQAAKQGGGGNAPMTAGSAAEEVQAAIQADQSTTQTDTSVPEEPPAHEFSIEFPGVPAVDLDVVKLTALFTARNGPRFVSGLAAREARSYQFEFLKPAHPLFSYFNLLVEQYRRVMHPSAQLLKEVQLASQYQAHALQGPGRGGPRMHILQQIQQRAKWAKWHADREREMAQEEKRMKGLFDEIDWQDFIVVGVVELTDADERAELPAARSRRELQNLAIAQQRMAAMNQETPAGQWDQGAYEAAASQMHTANPDTSKTEVHSEALERSSDLSAPSAPVEAQQGPPAVNPPASQAAPARSSIQVSTPQGPIKIRHDYQRETRTGKATAQTTVCPVCSETVPIATMGEHVRVELMNPKFREERQKLEQRKEEQASLAQGADPSRFLREFAGARTDLFGHASDEVARQKREAQAQQLAREKVKHVWDGHLNSATSAQEARQRTAHVDQAIAQLHPTEPSAPTAGPERPTVPQKRANEADTSGKSTVPKSQPQYIPRKEDGSLYSESEWLSMYPYPVMVQVKLPNSPQISTKCNGRMLRLGSMPLSTTIGTIRDRVLIGPLERTVGASKLKLWIAGKPATLRQTLAYWNLANGDTIDWMNNDPSLPLALWSEPPSFVYSVPVQMFGMGVVVAFATVMLVNLTFTAQYHYPLERVHFLLQAVSSILSFLLIVSSMAATIIDLKQRSSAKLHRFPYLPITLPSLHWSLAETILFVMMQSIAVSATNVCYVTKLIQITHIQFLTLLYPSKLEKHLIVLMLGPLVLAQFGLFFLDFLKKPIIRYQDICESTLSLMYLFGLLIWARVLDLAAFLGAVCLAELARVLVVGQCWDGTSCVLIQGIGEVEDRLRRQERVRERYHSRRNRKQHSHNIATSRSDPRPSVSQQGSSQQAPTSDSTVSGSTSRNAAWEWVRGVLPAALVRRFELMRYEHQQGVLMAALKQVDIYQKVILRSHPMLRGRSVQ</sequence>
<keyword evidence="6" id="KW-0539">Nucleus</keyword>
<dbReference type="InterPro" id="IPR000061">
    <property type="entry name" value="Surp"/>
</dbReference>
<dbReference type="GO" id="GO:0071013">
    <property type="term" value="C:catalytic step 2 spliceosome"/>
    <property type="evidence" value="ECO:0007669"/>
    <property type="project" value="TreeGrafter"/>
</dbReference>
<dbReference type="GO" id="GO:0003723">
    <property type="term" value="F:RNA binding"/>
    <property type="evidence" value="ECO:0007669"/>
    <property type="project" value="InterPro"/>
</dbReference>
<dbReference type="Gene3D" id="3.10.20.90">
    <property type="entry name" value="Phosphatidylinositol 3-kinase Catalytic Subunit, Chain A, domain 1"/>
    <property type="match status" value="1"/>
</dbReference>
<keyword evidence="8" id="KW-0472">Membrane</keyword>
<feature type="region of interest" description="Disordered" evidence="7">
    <location>
        <begin position="544"/>
        <end position="588"/>
    </location>
</feature>
<evidence type="ECO:0000256" key="7">
    <source>
        <dbReference type="SAM" id="MobiDB-lite"/>
    </source>
</evidence>
<evidence type="ECO:0000313" key="10">
    <source>
        <dbReference type="EMBL" id="WFD00997.1"/>
    </source>
</evidence>
<dbReference type="GO" id="GO:0045292">
    <property type="term" value="P:mRNA cis splicing, via spliceosome"/>
    <property type="evidence" value="ECO:0007669"/>
    <property type="project" value="InterPro"/>
</dbReference>
<keyword evidence="3" id="KW-0747">Spliceosome</keyword>
<evidence type="ECO:0000256" key="6">
    <source>
        <dbReference type="ARBA" id="ARBA00023242"/>
    </source>
</evidence>
<gene>
    <name evidence="10" type="primary">PRP21</name>
    <name evidence="10" type="ORF">MYAM1_003757</name>
</gene>
<evidence type="ECO:0000259" key="9">
    <source>
        <dbReference type="PROSITE" id="PS50128"/>
    </source>
</evidence>
<feature type="transmembrane region" description="Helical" evidence="8">
    <location>
        <begin position="799"/>
        <end position="821"/>
    </location>
</feature>
<dbReference type="PANTHER" id="PTHR15316">
    <property type="entry name" value="SPLICEOSOME ASSOCIATED PROTEIN 114/SWAP SPLICING FACTOR-RELATED"/>
    <property type="match status" value="1"/>
</dbReference>
<dbReference type="GO" id="GO:0071004">
    <property type="term" value="C:U2-type prespliceosome"/>
    <property type="evidence" value="ECO:0007669"/>
    <property type="project" value="TreeGrafter"/>
</dbReference>
<feature type="domain" description="SURP motif" evidence="9">
    <location>
        <begin position="155"/>
        <end position="197"/>
    </location>
</feature>
<dbReference type="Pfam" id="PF01805">
    <property type="entry name" value="Surp"/>
    <property type="match status" value="2"/>
</dbReference>
<feature type="compositionally biased region" description="Polar residues" evidence="7">
    <location>
        <begin position="568"/>
        <end position="582"/>
    </location>
</feature>
<feature type="region of interest" description="Disordered" evidence="7">
    <location>
        <begin position="336"/>
        <end position="404"/>
    </location>
</feature>
<evidence type="ECO:0000313" key="11">
    <source>
        <dbReference type="Proteomes" id="UP001219567"/>
    </source>
</evidence>
<dbReference type="SMART" id="SM00648">
    <property type="entry name" value="SWAP"/>
    <property type="match status" value="2"/>
</dbReference>
<evidence type="ECO:0000256" key="4">
    <source>
        <dbReference type="ARBA" id="ARBA00022737"/>
    </source>
</evidence>